<accession>A0A026WDK6</accession>
<dbReference type="OrthoDB" id="7610697at2759"/>
<dbReference type="Pfam" id="PF00075">
    <property type="entry name" value="RNase_H"/>
    <property type="match status" value="1"/>
</dbReference>
<reference evidence="2 3" key="1">
    <citation type="journal article" date="2014" name="Curr. Biol.">
        <title>The genome of the clonal raider ant Cerapachys biroi.</title>
        <authorList>
            <person name="Oxley P.R."/>
            <person name="Ji L."/>
            <person name="Fetter-Pruneda I."/>
            <person name="McKenzie S.K."/>
            <person name="Li C."/>
            <person name="Hu H."/>
            <person name="Zhang G."/>
            <person name="Kronauer D.J."/>
        </authorList>
    </citation>
    <scope>NUCLEOTIDE SEQUENCE [LARGE SCALE GENOMIC DNA]</scope>
</reference>
<keyword evidence="3" id="KW-1185">Reference proteome</keyword>
<evidence type="ECO:0000313" key="3">
    <source>
        <dbReference type="Proteomes" id="UP000053097"/>
    </source>
</evidence>
<dbReference type="GO" id="GO:0004523">
    <property type="term" value="F:RNA-DNA hybrid ribonuclease activity"/>
    <property type="evidence" value="ECO:0007669"/>
    <property type="project" value="InterPro"/>
</dbReference>
<evidence type="ECO:0000313" key="2">
    <source>
        <dbReference type="EMBL" id="EZA53766.1"/>
    </source>
</evidence>
<proteinExistence type="predicted"/>
<dbReference type="STRING" id="2015173.A0A026WDK6"/>
<name>A0A026WDK6_OOCBI</name>
<organism evidence="2 3">
    <name type="scientific">Ooceraea biroi</name>
    <name type="common">Clonal raider ant</name>
    <name type="synonym">Cerapachys biroi</name>
    <dbReference type="NCBI Taxonomy" id="2015173"/>
    <lineage>
        <taxon>Eukaryota</taxon>
        <taxon>Metazoa</taxon>
        <taxon>Ecdysozoa</taxon>
        <taxon>Arthropoda</taxon>
        <taxon>Hexapoda</taxon>
        <taxon>Insecta</taxon>
        <taxon>Pterygota</taxon>
        <taxon>Neoptera</taxon>
        <taxon>Endopterygota</taxon>
        <taxon>Hymenoptera</taxon>
        <taxon>Apocrita</taxon>
        <taxon>Aculeata</taxon>
        <taxon>Formicoidea</taxon>
        <taxon>Formicidae</taxon>
        <taxon>Dorylinae</taxon>
        <taxon>Ooceraea</taxon>
    </lineage>
</organism>
<dbReference type="AlphaFoldDB" id="A0A026WDK6"/>
<sequence length="246" mass="28357">IKFKLNDICSVAFSEAFAIRKSLKKILYSKEINYALFTDSLSVINGIRNPGNKEPIILDIINLIREIQNNKKTIKIIWIPSHIGIQGNEQADKAAKEATALDDICTVAHPVSHHDLYNSIQKQITNKWNYLWSSNPLTKLHIVRNSIFEKIPYNTTNRRDQVILTRLRIGHSRLTHSHLFTHNSPALCQHCNIRITIPHILAECPAYHQSRIKYNIPPDICISLKNKTILPNIIKYVNELNLRYLL</sequence>
<dbReference type="InterPro" id="IPR002156">
    <property type="entry name" value="RNaseH_domain"/>
</dbReference>
<feature type="domain" description="RNase H type-1" evidence="1">
    <location>
        <begin position="1"/>
        <end position="100"/>
    </location>
</feature>
<dbReference type="Proteomes" id="UP000053097">
    <property type="component" value="Unassembled WGS sequence"/>
</dbReference>
<protein>
    <recommendedName>
        <fullName evidence="1">RNase H type-1 domain-containing protein</fullName>
    </recommendedName>
</protein>
<feature type="non-terminal residue" evidence="2">
    <location>
        <position position="1"/>
    </location>
</feature>
<dbReference type="EMBL" id="KK107273">
    <property type="protein sequence ID" value="EZA53766.1"/>
    <property type="molecule type" value="Genomic_DNA"/>
</dbReference>
<gene>
    <name evidence="2" type="ORF">X777_06662</name>
</gene>
<dbReference type="OMA" id="CNIRITI"/>
<dbReference type="InterPro" id="IPR012337">
    <property type="entry name" value="RNaseH-like_sf"/>
</dbReference>
<dbReference type="Gene3D" id="3.30.420.10">
    <property type="entry name" value="Ribonuclease H-like superfamily/Ribonuclease H"/>
    <property type="match status" value="1"/>
</dbReference>
<dbReference type="SUPFAM" id="SSF53098">
    <property type="entry name" value="Ribonuclease H-like"/>
    <property type="match status" value="1"/>
</dbReference>
<dbReference type="PROSITE" id="PS50879">
    <property type="entry name" value="RNASE_H_1"/>
    <property type="match status" value="1"/>
</dbReference>
<dbReference type="CDD" id="cd09276">
    <property type="entry name" value="Rnase_HI_RT_non_LTR"/>
    <property type="match status" value="1"/>
</dbReference>
<dbReference type="GO" id="GO:0003676">
    <property type="term" value="F:nucleic acid binding"/>
    <property type="evidence" value="ECO:0007669"/>
    <property type="project" value="InterPro"/>
</dbReference>
<dbReference type="InterPro" id="IPR036397">
    <property type="entry name" value="RNaseH_sf"/>
</dbReference>
<evidence type="ECO:0000259" key="1">
    <source>
        <dbReference type="PROSITE" id="PS50879"/>
    </source>
</evidence>